<evidence type="ECO:0000313" key="3">
    <source>
        <dbReference type="EMBL" id="QUI23494.1"/>
    </source>
</evidence>
<dbReference type="InterPro" id="IPR052698">
    <property type="entry name" value="MoCofactor_Util/Proc"/>
</dbReference>
<dbReference type="Pfam" id="PF02625">
    <property type="entry name" value="XdhC_CoxI"/>
    <property type="match status" value="1"/>
</dbReference>
<feature type="domain" description="XdhC Rossmann" evidence="2">
    <location>
        <begin position="112"/>
        <end position="254"/>
    </location>
</feature>
<reference evidence="3" key="1">
    <citation type="submission" date="2020-07" db="EMBL/GenBank/DDBJ databases">
        <title>Vallitalea pronyensis genome.</title>
        <authorList>
            <person name="Postec A."/>
        </authorList>
    </citation>
    <scope>NUCLEOTIDE SEQUENCE</scope>
    <source>
        <strain evidence="3">FatNI3</strain>
    </source>
</reference>
<dbReference type="SUPFAM" id="SSF51735">
    <property type="entry name" value="NAD(P)-binding Rossmann-fold domains"/>
    <property type="match status" value="1"/>
</dbReference>
<feature type="domain" description="XdhC- CoxI" evidence="1">
    <location>
        <begin position="13"/>
        <end position="77"/>
    </location>
</feature>
<sequence length="279" mass="30934">MIGLYEELIKMKDSGEPAMMVTVVEMTGNTPVAVGKKMLVGESGTAFGTVGGGALELFAKNKCTDLIKDRVSMTEKYVLSEGKIVEGAESLPMACGGTVKLFYEYIGVRGHIYIFGAGHVGQALIKVLKTMNFYVTVIDAREDMLAHVLEADRKVHMSYADFIDKEGLREQSYVVVCTPSHKHDYNVVNKVLELNLTPKYMGMLCSEVKLRSFMKKTFERFGDDIDLSYFYSPIGLDTGGDSPAEIAISISSEILAISYHKKGHCHMRKDAIIDQNRMK</sequence>
<dbReference type="AlphaFoldDB" id="A0A8J8ML47"/>
<evidence type="ECO:0000313" key="4">
    <source>
        <dbReference type="Proteomes" id="UP000683246"/>
    </source>
</evidence>
<dbReference type="EMBL" id="CP058649">
    <property type="protein sequence ID" value="QUI23494.1"/>
    <property type="molecule type" value="Genomic_DNA"/>
</dbReference>
<dbReference type="PANTHER" id="PTHR30388">
    <property type="entry name" value="ALDEHYDE OXIDOREDUCTASE MOLYBDENUM COFACTOR ASSEMBLY PROTEIN"/>
    <property type="match status" value="1"/>
</dbReference>
<dbReference type="Pfam" id="PF13478">
    <property type="entry name" value="XdhC_C"/>
    <property type="match status" value="1"/>
</dbReference>
<dbReference type="InterPro" id="IPR027051">
    <property type="entry name" value="XdhC_Rossmann_dom"/>
</dbReference>
<dbReference type="Proteomes" id="UP000683246">
    <property type="component" value="Chromosome"/>
</dbReference>
<dbReference type="KEGG" id="vpy:HZI73_14915"/>
<dbReference type="Gene3D" id="3.40.50.720">
    <property type="entry name" value="NAD(P)-binding Rossmann-like Domain"/>
    <property type="match status" value="1"/>
</dbReference>
<keyword evidence="4" id="KW-1185">Reference proteome</keyword>
<proteinExistence type="predicted"/>
<dbReference type="PANTHER" id="PTHR30388:SF6">
    <property type="entry name" value="XANTHINE DEHYDROGENASE SUBUNIT A-RELATED"/>
    <property type="match status" value="1"/>
</dbReference>
<name>A0A8J8ML47_9FIRM</name>
<evidence type="ECO:0000259" key="1">
    <source>
        <dbReference type="Pfam" id="PF02625"/>
    </source>
</evidence>
<organism evidence="3 4">
    <name type="scientific">Vallitalea pronyensis</name>
    <dbReference type="NCBI Taxonomy" id="1348613"/>
    <lineage>
        <taxon>Bacteria</taxon>
        <taxon>Bacillati</taxon>
        <taxon>Bacillota</taxon>
        <taxon>Clostridia</taxon>
        <taxon>Lachnospirales</taxon>
        <taxon>Vallitaleaceae</taxon>
        <taxon>Vallitalea</taxon>
    </lineage>
</organism>
<gene>
    <name evidence="3" type="ORF">HZI73_14915</name>
</gene>
<evidence type="ECO:0000259" key="2">
    <source>
        <dbReference type="Pfam" id="PF13478"/>
    </source>
</evidence>
<dbReference type="RefSeq" id="WP_212694178.1">
    <property type="nucleotide sequence ID" value="NZ_CP058649.1"/>
</dbReference>
<protein>
    <submittedName>
        <fullName evidence="3">XdhC family protein</fullName>
    </submittedName>
</protein>
<dbReference type="InterPro" id="IPR036291">
    <property type="entry name" value="NAD(P)-bd_dom_sf"/>
</dbReference>
<accession>A0A8J8ML47</accession>
<dbReference type="InterPro" id="IPR003777">
    <property type="entry name" value="XdhC_CoxI"/>
</dbReference>